<accession>A0ABT1EKG5</accession>
<dbReference type="PANTHER" id="PTHR33121:SF70">
    <property type="entry name" value="SIGNALING PROTEIN YKOW"/>
    <property type="match status" value="1"/>
</dbReference>
<evidence type="ECO:0000259" key="5">
    <source>
        <dbReference type="PROSITE" id="PS50883"/>
    </source>
</evidence>
<dbReference type="PROSITE" id="PS50110">
    <property type="entry name" value="RESPONSE_REGULATORY"/>
    <property type="match status" value="1"/>
</dbReference>
<dbReference type="RefSeq" id="WP_262070068.1">
    <property type="nucleotide sequence ID" value="NZ_JAMXOC010000025.1"/>
</dbReference>
<dbReference type="Proteomes" id="UP001523565">
    <property type="component" value="Unassembled WGS sequence"/>
</dbReference>
<dbReference type="SUPFAM" id="SSF55073">
    <property type="entry name" value="Nucleotide cyclase"/>
    <property type="match status" value="1"/>
</dbReference>
<protein>
    <recommendedName>
        <fullName evidence="1">Stage 0 sporulation protein A homolog</fullName>
    </recommendedName>
</protein>
<reference evidence="7 8" key="1">
    <citation type="journal article" date="2022" name="Genome Biol. Evol.">
        <title>Host diet, physiology and behaviors set the stage for Lachnospiraceae cladogenesis.</title>
        <authorList>
            <person name="Vera-Ponce De Leon A."/>
            <person name="Schneider M."/>
            <person name="Jahnes B.C."/>
            <person name="Sadowski V."/>
            <person name="Camuy-Velez L.A."/>
            <person name="Duan J."/>
            <person name="Sabree Z.L."/>
        </authorList>
    </citation>
    <scope>NUCLEOTIDE SEQUENCE [LARGE SCALE GENOMIC DNA]</scope>
    <source>
        <strain evidence="7 8">PAL227</strain>
    </source>
</reference>
<name>A0ABT1EKG5_9FIRM</name>
<dbReference type="CDD" id="cd01948">
    <property type="entry name" value="EAL"/>
    <property type="match status" value="1"/>
</dbReference>
<dbReference type="PROSITE" id="PS50887">
    <property type="entry name" value="GGDEF"/>
    <property type="match status" value="1"/>
</dbReference>
<dbReference type="InterPro" id="IPR001789">
    <property type="entry name" value="Sig_transdc_resp-reg_receiver"/>
</dbReference>
<dbReference type="SMART" id="SM00052">
    <property type="entry name" value="EAL"/>
    <property type="match status" value="1"/>
</dbReference>
<dbReference type="InterPro" id="IPR000160">
    <property type="entry name" value="GGDEF_dom"/>
</dbReference>
<dbReference type="Gene3D" id="3.40.50.2300">
    <property type="match status" value="1"/>
</dbReference>
<feature type="modified residue" description="4-aspartylphosphate" evidence="3">
    <location>
        <position position="73"/>
    </location>
</feature>
<organism evidence="7 8">
    <name type="scientific">Ohessyouella blattaphilus</name>
    <dbReference type="NCBI Taxonomy" id="2949333"/>
    <lineage>
        <taxon>Bacteria</taxon>
        <taxon>Bacillati</taxon>
        <taxon>Bacillota</taxon>
        <taxon>Clostridia</taxon>
        <taxon>Lachnospirales</taxon>
        <taxon>Lachnospiraceae</taxon>
        <taxon>Ohessyouella</taxon>
    </lineage>
</organism>
<dbReference type="InterPro" id="IPR043128">
    <property type="entry name" value="Rev_trsase/Diguanyl_cyclase"/>
</dbReference>
<keyword evidence="3" id="KW-0597">Phosphoprotein</keyword>
<feature type="domain" description="GGDEF" evidence="6">
    <location>
        <begin position="180"/>
        <end position="307"/>
    </location>
</feature>
<evidence type="ECO:0000313" key="8">
    <source>
        <dbReference type="Proteomes" id="UP001523565"/>
    </source>
</evidence>
<gene>
    <name evidence="7" type="ORF">NK118_13125</name>
</gene>
<dbReference type="SUPFAM" id="SSF141868">
    <property type="entry name" value="EAL domain-like"/>
    <property type="match status" value="1"/>
</dbReference>
<keyword evidence="8" id="KW-1185">Reference proteome</keyword>
<dbReference type="PROSITE" id="PS50883">
    <property type="entry name" value="EAL"/>
    <property type="match status" value="1"/>
</dbReference>
<comment type="caution">
    <text evidence="7">The sequence shown here is derived from an EMBL/GenBank/DDBJ whole genome shotgun (WGS) entry which is preliminary data.</text>
</comment>
<feature type="domain" description="Response regulatory" evidence="4">
    <location>
        <begin position="23"/>
        <end position="140"/>
    </location>
</feature>
<feature type="domain" description="EAL" evidence="5">
    <location>
        <begin position="316"/>
        <end position="569"/>
    </location>
</feature>
<sequence length="569" mass="65451">MRDGNSIIENNYEAQMKGATVSKILIVEDSPINRQILKKILDDSYEILEAGNGQEALDVLAENWEDVAVILLDLMMPVMDGYTFLAKAKEQKNYASIPVIVTTSSDSEKDEVKALSSGATDFIRKPYHWQIVKHRVKSIITLRETAAMFNLIKYDQLTGLSSKEYFYKMMDETLREHPDREYDLISCDIENFSIINDTFGYDTGNDLLKLVAGVLTECFSDYLYCARLNSDIFILLVPHQERYPDGYFQLPVDKTNERFKPSRIQIDFGVYHVVDDGSTVHVSCNRALSVIEKIKGNFAKNVTYYDEDFKKSKDFAHKITATMEKALHEGEFLVYYQPKYSLATEEIAGAEALVRWISPEEGFMNPGMFIPLFEKNGFITELDKYVWESVCKFQRKAKDEGVQTYPISVNVSRTDLYNLDVPAFMTELIKKYDLEPEDLHLEVTESAYSEHPEMIIEITNRLTDLGFVLEMDDFGTGYSSLNMLSDMTFDILKLDMRFAQNHMENKRQNEVLAFILELAKRMDLGVIAEGVETKEQAENLRFMGSDLAQGFYFAKPMPEKDFWELLKNL</sequence>
<evidence type="ECO:0000313" key="7">
    <source>
        <dbReference type="EMBL" id="MCP1111191.1"/>
    </source>
</evidence>
<dbReference type="NCBIfam" id="TIGR00254">
    <property type="entry name" value="GGDEF"/>
    <property type="match status" value="1"/>
</dbReference>
<dbReference type="InterPro" id="IPR001633">
    <property type="entry name" value="EAL_dom"/>
</dbReference>
<dbReference type="Gene3D" id="3.20.20.450">
    <property type="entry name" value="EAL domain"/>
    <property type="match status" value="1"/>
</dbReference>
<dbReference type="SMART" id="SM00448">
    <property type="entry name" value="REC"/>
    <property type="match status" value="1"/>
</dbReference>
<dbReference type="Pfam" id="PF00563">
    <property type="entry name" value="EAL"/>
    <property type="match status" value="1"/>
</dbReference>
<dbReference type="SUPFAM" id="SSF52172">
    <property type="entry name" value="CheY-like"/>
    <property type="match status" value="1"/>
</dbReference>
<evidence type="ECO:0000259" key="4">
    <source>
        <dbReference type="PROSITE" id="PS50110"/>
    </source>
</evidence>
<evidence type="ECO:0000256" key="1">
    <source>
        <dbReference type="ARBA" id="ARBA00018672"/>
    </source>
</evidence>
<dbReference type="Pfam" id="PF00990">
    <property type="entry name" value="GGDEF"/>
    <property type="match status" value="1"/>
</dbReference>
<dbReference type="Pfam" id="PF00072">
    <property type="entry name" value="Response_reg"/>
    <property type="match status" value="1"/>
</dbReference>
<dbReference type="Gene3D" id="3.30.70.270">
    <property type="match status" value="1"/>
</dbReference>
<dbReference type="InterPro" id="IPR035919">
    <property type="entry name" value="EAL_sf"/>
</dbReference>
<dbReference type="InterPro" id="IPR011006">
    <property type="entry name" value="CheY-like_superfamily"/>
</dbReference>
<dbReference type="InterPro" id="IPR050706">
    <property type="entry name" value="Cyclic-di-GMP_PDE-like"/>
</dbReference>
<evidence type="ECO:0000256" key="3">
    <source>
        <dbReference type="PROSITE-ProRule" id="PRU00169"/>
    </source>
</evidence>
<evidence type="ECO:0000259" key="6">
    <source>
        <dbReference type="PROSITE" id="PS50887"/>
    </source>
</evidence>
<dbReference type="SMART" id="SM00267">
    <property type="entry name" value="GGDEF"/>
    <property type="match status" value="1"/>
</dbReference>
<dbReference type="InterPro" id="IPR029787">
    <property type="entry name" value="Nucleotide_cyclase"/>
</dbReference>
<proteinExistence type="predicted"/>
<evidence type="ECO:0000256" key="2">
    <source>
        <dbReference type="ARBA" id="ARBA00024867"/>
    </source>
</evidence>
<comment type="function">
    <text evidence="2">May play the central regulatory role in sporulation. It may be an element of the effector pathway responsible for the activation of sporulation genes in response to nutritional stress. Spo0A may act in concert with spo0H (a sigma factor) to control the expression of some genes that are critical to the sporulation process.</text>
</comment>
<dbReference type="PANTHER" id="PTHR33121">
    <property type="entry name" value="CYCLIC DI-GMP PHOSPHODIESTERASE PDEF"/>
    <property type="match status" value="1"/>
</dbReference>
<dbReference type="EMBL" id="JAMZFV010000025">
    <property type="protein sequence ID" value="MCP1111191.1"/>
    <property type="molecule type" value="Genomic_DNA"/>
</dbReference>